<evidence type="ECO:0000256" key="1">
    <source>
        <dbReference type="SAM" id="MobiDB-lite"/>
    </source>
</evidence>
<dbReference type="OrthoDB" id="10558499at2759"/>
<dbReference type="KEGG" id="ota:OT_ostta07g01510"/>
<keyword evidence="3" id="KW-1185">Reference proteome</keyword>
<reference evidence="3" key="1">
    <citation type="journal article" date="2006" name="Proc. Natl. Acad. Sci. U.S.A.">
        <title>Genome analysis of the smallest free-living eukaryote Ostreococcus tauri unveils many unique features.</title>
        <authorList>
            <person name="Derelle E."/>
            <person name="Ferraz C."/>
            <person name="Rombauts S."/>
            <person name="Rouze P."/>
            <person name="Worden A.Z."/>
            <person name="Robbens S."/>
            <person name="Partensky F."/>
            <person name="Degroeve S."/>
            <person name="Echeynie S."/>
            <person name="Cooke R."/>
            <person name="Saeys Y."/>
            <person name="Wuyts J."/>
            <person name="Jabbari K."/>
            <person name="Bowler C."/>
            <person name="Panaud O."/>
            <person name="Piegu B."/>
            <person name="Ball S.G."/>
            <person name="Ral J.-P."/>
            <person name="Bouget F.-Y."/>
            <person name="Piganeau G."/>
            <person name="De Baets B."/>
            <person name="Picard A."/>
            <person name="Delseny M."/>
            <person name="Demaille J."/>
            <person name="Van de Peer Y."/>
            <person name="Moreau H."/>
        </authorList>
    </citation>
    <scope>NUCLEOTIDE SEQUENCE [LARGE SCALE GENOMIC DNA]</scope>
    <source>
        <strain evidence="3">OTTH 0595 / CCAP 157/2 / RCC745</strain>
    </source>
</reference>
<evidence type="ECO:0000313" key="3">
    <source>
        <dbReference type="Proteomes" id="UP000009170"/>
    </source>
</evidence>
<gene>
    <name evidence="2" type="ORF">OT_ostta07g01510</name>
</gene>
<feature type="region of interest" description="Disordered" evidence="1">
    <location>
        <begin position="22"/>
        <end position="63"/>
    </location>
</feature>
<proteinExistence type="predicted"/>
<feature type="compositionally biased region" description="Basic and acidic residues" evidence="1">
    <location>
        <begin position="36"/>
        <end position="49"/>
    </location>
</feature>
<comment type="caution">
    <text evidence="2">The sequence shown here is derived from an EMBL/GenBank/DDBJ whole genome shotgun (WGS) entry which is preliminary data.</text>
</comment>
<sequence length="103" mass="11861">MEVETAARAVAATEKAERLAEKARARAARAGASAGAREERARQRERETRVIAGRRRQRAHAMSLRRQAREIDLLKASRGWIESTEELERRVQRAVERPERLFK</sequence>
<dbReference type="InParanoid" id="A0A090M7I2"/>
<accession>A0A090M7I2</accession>
<dbReference type="GeneID" id="9836900"/>
<dbReference type="Proteomes" id="UP000009170">
    <property type="component" value="Unassembled WGS sequence"/>
</dbReference>
<evidence type="ECO:0000313" key="2">
    <source>
        <dbReference type="EMBL" id="CEF98647.1"/>
    </source>
</evidence>
<dbReference type="RefSeq" id="XP_003080245.2">
    <property type="nucleotide sequence ID" value="XM_003080197.2"/>
</dbReference>
<organism evidence="2 3">
    <name type="scientific">Ostreococcus tauri</name>
    <name type="common">Marine green alga</name>
    <dbReference type="NCBI Taxonomy" id="70448"/>
    <lineage>
        <taxon>Eukaryota</taxon>
        <taxon>Viridiplantae</taxon>
        <taxon>Chlorophyta</taxon>
        <taxon>Mamiellophyceae</taxon>
        <taxon>Mamiellales</taxon>
        <taxon>Bathycoccaceae</taxon>
        <taxon>Ostreococcus</taxon>
    </lineage>
</organism>
<protein>
    <submittedName>
        <fullName evidence="2">Unnamed product</fullName>
    </submittedName>
</protein>
<dbReference type="EMBL" id="CAID01000007">
    <property type="protein sequence ID" value="CEF98647.1"/>
    <property type="molecule type" value="Genomic_DNA"/>
</dbReference>
<reference evidence="2 3" key="2">
    <citation type="journal article" date="2014" name="BMC Genomics">
        <title>An improved genome of the model marine alga Ostreococcus tauri unfolds by assessing Illumina de novo assemblies.</title>
        <authorList>
            <person name="Blanc-Mathieu R."/>
            <person name="Verhelst B."/>
            <person name="Derelle E."/>
            <person name="Rombauts S."/>
            <person name="Bouget F.Y."/>
            <person name="Carre I."/>
            <person name="Chateau A."/>
            <person name="Eyre-Walker A."/>
            <person name="Grimsley N."/>
            <person name="Moreau H."/>
            <person name="Piegu B."/>
            <person name="Rivals E."/>
            <person name="Schackwitz W."/>
            <person name="Van de Peer Y."/>
            <person name="Piganeau G."/>
        </authorList>
    </citation>
    <scope>NUCLEOTIDE SEQUENCE [LARGE SCALE GENOMIC DNA]</scope>
    <source>
        <strain evidence="3">OTTH 0595 / CCAP 157/2 / RCC745</strain>
    </source>
</reference>
<name>A0A090M7I2_OSTTA</name>
<dbReference type="AlphaFoldDB" id="A0A090M7I2"/>